<dbReference type="InterPro" id="IPR050301">
    <property type="entry name" value="NTE"/>
</dbReference>
<protein>
    <recommendedName>
        <fullName evidence="7">PNPLA domain-containing protein</fullName>
    </recommendedName>
</protein>
<evidence type="ECO:0000256" key="2">
    <source>
        <dbReference type="ARBA" id="ARBA00022963"/>
    </source>
</evidence>
<name>A0ABQ5S4P0_9CHLO</name>
<gene>
    <name evidence="8" type="ORF">VaNZ11_008249</name>
</gene>
<dbReference type="Pfam" id="PF01734">
    <property type="entry name" value="Patatin"/>
    <property type="match status" value="1"/>
</dbReference>
<dbReference type="InterPro" id="IPR002641">
    <property type="entry name" value="PNPLA_dom"/>
</dbReference>
<evidence type="ECO:0000313" key="8">
    <source>
        <dbReference type="EMBL" id="GLI64863.1"/>
    </source>
</evidence>
<keyword evidence="1 4" id="KW-0378">Hydrolase</keyword>
<feature type="active site" description="Nucleophile" evidence="4">
    <location>
        <position position="313"/>
    </location>
</feature>
<accession>A0ABQ5S4P0</accession>
<feature type="short sequence motif" description="GXSXG" evidence="4">
    <location>
        <begin position="311"/>
        <end position="315"/>
    </location>
</feature>
<comment type="caution">
    <text evidence="4">Lacks conserved residue(s) required for the propagation of feature annotation.</text>
</comment>
<proteinExistence type="predicted"/>
<dbReference type="InterPro" id="IPR021771">
    <property type="entry name" value="Triacylglycerol_lipase_N"/>
</dbReference>
<sequence length="1042" mass="110876">MVTLAYKDSMRVARKVGKVDLSTRLFSFLTNVAVLALWKVLWALSLPIGKIIALNLWLGKSLLTLAIHFEHQVLKAIGWLSSPALPSHAKLARVYKRNMGTDVKNWHLGLATIVAVGVVTSAAKKWQERMDARHRRRACLRRLLAAASSYDQWREVAQQLYALDEAHMPAGDVSTRRSARLYDRNLLLEKTNHLRCIQRTGNVKEIMLALRTDLIRNIANIAKSQLHEHFVTVPEDIGRYLAEMKEQLLKLVEWPEDELQAEDKLAFFRETRHTFGRTALLLSGGGGLGTFHIGVVKALFEQRLLPRVLAGSSVGSIVCGIIATRTDAELRDLFSRLDEFDVGFFSNSRAVELVQHLINKGSLQDMSYMIKKLRSLIGDATFLEAYERTGRILNVTVCPADTNEPPRLLNYLTAPNAIIWSAVAASSAFPGLYPAQHILARNSRGEIIRFSAQSTNDSLERRWRDGSLELDLPVQALGEMFNCNHFLVSQTNPHIVPLLNLKKAFSRKWANVLEAELKHRCQVAQWLLPEWVPSKWLMLFTQAWEGDITMTLPSALWHIGKTIVNPTTEELIRSVKVGEVATWEKLSAIECNCTIEATLDKCLAHITNQVRGYRLQRMHNRIPSWLHMSAVGLPAVASWGGSEFAEAAGAARHASWGSPHAFEDATSAAAAAVGGGDGAVAGSLGAGALGGAAADAAAEAPSPMSGGMMRRASPSTHPLAVAASMTSSTLALLNMGGGNLAGMQGPVSPVRGGPGGLVPLGGGASPARGRASASSYSLVGMMSDRQAGRLRTSEGGGPMNVVRAVQIPQVPLPLPIGDLNGSGGSFAMGLGLPGPAVGAMATGMPMGLSNYVVDSADGITRLPASPPRRYSMMAGFNGATPSAYHMNSHRNSVAVGGIGASIAPTLPTWVDAASECEDSASDAAAATGSGAASSSAAVTAGSAAEGIAAEGASAAGAEGAGSMRLSKELLELAYCDCTDSSACDLWSALLPLARQSVSLGDSTPTLQGIHQRHGPRSDSAIANGNCAQGAGADGESLDVFAY</sequence>
<evidence type="ECO:0000256" key="5">
    <source>
        <dbReference type="SAM" id="MobiDB-lite"/>
    </source>
</evidence>
<keyword evidence="9" id="KW-1185">Reference proteome</keyword>
<dbReference type="SUPFAM" id="SSF52151">
    <property type="entry name" value="FabD/lysophospholipase-like"/>
    <property type="match status" value="1"/>
</dbReference>
<evidence type="ECO:0000256" key="1">
    <source>
        <dbReference type="ARBA" id="ARBA00022801"/>
    </source>
</evidence>
<evidence type="ECO:0000313" key="9">
    <source>
        <dbReference type="Proteomes" id="UP001165090"/>
    </source>
</evidence>
<dbReference type="PANTHER" id="PTHR14226:SF10">
    <property type="entry name" value="TRIACYLGLYCEROL LIPASE 4-RELATED"/>
    <property type="match status" value="1"/>
</dbReference>
<evidence type="ECO:0000256" key="3">
    <source>
        <dbReference type="ARBA" id="ARBA00023098"/>
    </source>
</evidence>
<dbReference type="Gene3D" id="3.40.1090.10">
    <property type="entry name" value="Cytosolic phospholipase A2 catalytic domain"/>
    <property type="match status" value="1"/>
</dbReference>
<keyword evidence="6" id="KW-1133">Transmembrane helix</keyword>
<evidence type="ECO:0000256" key="4">
    <source>
        <dbReference type="PROSITE-ProRule" id="PRU01161"/>
    </source>
</evidence>
<dbReference type="EMBL" id="BSDZ01000021">
    <property type="protein sequence ID" value="GLI64863.1"/>
    <property type="molecule type" value="Genomic_DNA"/>
</dbReference>
<dbReference type="InterPro" id="IPR016035">
    <property type="entry name" value="Acyl_Trfase/lysoPLipase"/>
</dbReference>
<dbReference type="CDD" id="cd07231">
    <property type="entry name" value="Pat_SDP1-like"/>
    <property type="match status" value="1"/>
</dbReference>
<keyword evidence="6" id="KW-0812">Transmembrane</keyword>
<evidence type="ECO:0000256" key="6">
    <source>
        <dbReference type="SAM" id="Phobius"/>
    </source>
</evidence>
<organism evidence="8 9">
    <name type="scientific">Volvox africanus</name>
    <dbReference type="NCBI Taxonomy" id="51714"/>
    <lineage>
        <taxon>Eukaryota</taxon>
        <taxon>Viridiplantae</taxon>
        <taxon>Chlorophyta</taxon>
        <taxon>core chlorophytes</taxon>
        <taxon>Chlorophyceae</taxon>
        <taxon>CS clade</taxon>
        <taxon>Chlamydomonadales</taxon>
        <taxon>Volvocaceae</taxon>
        <taxon>Volvox</taxon>
    </lineage>
</organism>
<feature type="transmembrane region" description="Helical" evidence="6">
    <location>
        <begin position="25"/>
        <end position="44"/>
    </location>
</feature>
<comment type="caution">
    <text evidence="8">The sequence shown here is derived from an EMBL/GenBank/DDBJ whole genome shotgun (WGS) entry which is preliminary data.</text>
</comment>
<evidence type="ECO:0000259" key="7">
    <source>
        <dbReference type="PROSITE" id="PS51635"/>
    </source>
</evidence>
<feature type="region of interest" description="Disordered" evidence="5">
    <location>
        <begin position="1005"/>
        <end position="1025"/>
    </location>
</feature>
<dbReference type="PANTHER" id="PTHR14226">
    <property type="entry name" value="NEUROPATHY TARGET ESTERASE/SWISS CHEESE D.MELANOGASTER"/>
    <property type="match status" value="1"/>
</dbReference>
<keyword evidence="6" id="KW-0472">Membrane</keyword>
<dbReference type="Proteomes" id="UP001165090">
    <property type="component" value="Unassembled WGS sequence"/>
</dbReference>
<feature type="short sequence motif" description="GXGXXG" evidence="4">
    <location>
        <begin position="284"/>
        <end position="289"/>
    </location>
</feature>
<feature type="domain" description="PNPLA" evidence="7">
    <location>
        <begin position="280"/>
        <end position="478"/>
    </location>
</feature>
<dbReference type="Pfam" id="PF11815">
    <property type="entry name" value="DUF3336"/>
    <property type="match status" value="1"/>
</dbReference>
<reference evidence="8 9" key="1">
    <citation type="journal article" date="2023" name="IScience">
        <title>Expanded male sex-determining region conserved during the evolution of homothallism in the green alga Volvox.</title>
        <authorList>
            <person name="Yamamoto K."/>
            <person name="Matsuzaki R."/>
            <person name="Mahakham W."/>
            <person name="Heman W."/>
            <person name="Sekimoto H."/>
            <person name="Kawachi M."/>
            <person name="Minakuchi Y."/>
            <person name="Toyoda A."/>
            <person name="Nozaki H."/>
        </authorList>
    </citation>
    <scope>NUCLEOTIDE SEQUENCE [LARGE SCALE GENOMIC DNA]</scope>
    <source>
        <strain evidence="8 9">NIES-4468</strain>
    </source>
</reference>
<keyword evidence="3 4" id="KW-0443">Lipid metabolism</keyword>
<feature type="active site" description="Proton acceptor" evidence="4">
    <location>
        <position position="465"/>
    </location>
</feature>
<dbReference type="PROSITE" id="PS51635">
    <property type="entry name" value="PNPLA"/>
    <property type="match status" value="1"/>
</dbReference>
<keyword evidence="2 4" id="KW-0442">Lipid degradation</keyword>